<dbReference type="EMBL" id="QQOH01000002">
    <property type="protein sequence ID" value="RDE22845.1"/>
    <property type="molecule type" value="Genomic_DNA"/>
</dbReference>
<evidence type="ECO:0000256" key="5">
    <source>
        <dbReference type="ARBA" id="ARBA00066825"/>
    </source>
</evidence>
<dbReference type="SUPFAM" id="SSF53686">
    <property type="entry name" value="Tryptophan synthase beta subunit-like PLP-dependent enzymes"/>
    <property type="match status" value="1"/>
</dbReference>
<evidence type="ECO:0000313" key="11">
    <source>
        <dbReference type="Proteomes" id="UP000253769"/>
    </source>
</evidence>
<keyword evidence="11" id="KW-1185">Reference proteome</keyword>
<evidence type="ECO:0000256" key="8">
    <source>
        <dbReference type="PIRSR" id="PIRSR006278-2"/>
    </source>
</evidence>
<dbReference type="Gene3D" id="3.40.50.1100">
    <property type="match status" value="2"/>
</dbReference>
<dbReference type="InterPro" id="IPR036052">
    <property type="entry name" value="TrpB-like_PALP_sf"/>
</dbReference>
<feature type="active site" description="Nucleophile" evidence="7">
    <location>
        <position position="76"/>
    </location>
</feature>
<dbReference type="PANTHER" id="PTHR43780">
    <property type="entry name" value="1-AMINOCYCLOPROPANE-1-CARBOXYLATE DEAMINASE-RELATED"/>
    <property type="match status" value="1"/>
</dbReference>
<dbReference type="Proteomes" id="UP000253769">
    <property type="component" value="Unassembled WGS sequence"/>
</dbReference>
<dbReference type="NCBIfam" id="NF003031">
    <property type="entry name" value="PRK03910.1-4"/>
    <property type="match status" value="1"/>
</dbReference>
<dbReference type="PIRSF" id="PIRSF006278">
    <property type="entry name" value="ACCD_DCysDesulf"/>
    <property type="match status" value="1"/>
</dbReference>
<gene>
    <name evidence="10" type="ORF">DV711_09785</name>
</gene>
<accession>A0A369WTM0</accession>
<evidence type="ECO:0000259" key="9">
    <source>
        <dbReference type="Pfam" id="PF00291"/>
    </source>
</evidence>
<comment type="caution">
    <text evidence="10">The sequence shown here is derived from an EMBL/GenBank/DDBJ whole genome shotgun (WGS) entry which is preliminary data.</text>
</comment>
<evidence type="ECO:0000256" key="4">
    <source>
        <dbReference type="ARBA" id="ARBA00023239"/>
    </source>
</evidence>
<dbReference type="Pfam" id="PF00291">
    <property type="entry name" value="PALP"/>
    <property type="match status" value="1"/>
</dbReference>
<dbReference type="InterPro" id="IPR027278">
    <property type="entry name" value="ACCD_DCysDesulf"/>
</dbReference>
<evidence type="ECO:0000256" key="1">
    <source>
        <dbReference type="ARBA" id="ARBA00001933"/>
    </source>
</evidence>
<sequence length="337" mass="35889">MHLSRFPRLHFAHLATPLEPMESLSKHLGGPTLWIKRDDCTGLAGGGNKTRKLEFLMGDAVAQGADTIITQGATQSNHARQTAAIATKMGMACHILLEDRTGSKDVDYNYNGNVLLDQLFGASLSKFPAATDMNAAMETLAEKLRAEGKKPYIIPGGGSNPVGALGYVNAAMELLTQANDRGLKIDRVVHATGSAGTQAGLVTGLAATNSQIPVLGIGVRVPRETQEANVFRLAEHTAEHLGIAGVVKREDVVANCDYVGDGYGIPTDSAMEAIELFARHESILLDPVYSAKGAAGLIDLIRKGHFDKDENIVFLHTGGSQALFGYREAFGFADYDA</sequence>
<dbReference type="GO" id="GO:0019148">
    <property type="term" value="F:D-cysteine desulfhydrase activity"/>
    <property type="evidence" value="ECO:0007669"/>
    <property type="project" value="TreeGrafter"/>
</dbReference>
<comment type="cofactor">
    <cofactor evidence="1">
        <name>pyridoxal 5'-phosphate</name>
        <dbReference type="ChEBI" id="CHEBI:597326"/>
    </cofactor>
</comment>
<dbReference type="RefSeq" id="WP_114695478.1">
    <property type="nucleotide sequence ID" value="NZ_QQOH01000002.1"/>
</dbReference>
<organism evidence="10 11">
    <name type="scientific">Motiliproteus coralliicola</name>
    <dbReference type="NCBI Taxonomy" id="2283196"/>
    <lineage>
        <taxon>Bacteria</taxon>
        <taxon>Pseudomonadati</taxon>
        <taxon>Pseudomonadota</taxon>
        <taxon>Gammaproteobacteria</taxon>
        <taxon>Oceanospirillales</taxon>
        <taxon>Oceanospirillaceae</taxon>
        <taxon>Motiliproteus</taxon>
    </lineage>
</organism>
<evidence type="ECO:0000256" key="6">
    <source>
        <dbReference type="ARBA" id="ARBA00068519"/>
    </source>
</evidence>
<dbReference type="AlphaFoldDB" id="A0A369WTM0"/>
<name>A0A369WTM0_9GAMM</name>
<dbReference type="OrthoDB" id="9801249at2"/>
<dbReference type="InterPro" id="IPR001926">
    <property type="entry name" value="TrpB-like_PALP"/>
</dbReference>
<dbReference type="FunFam" id="3.40.50.1100:FF:000017">
    <property type="entry name" value="D-cysteine desulfhydrase"/>
    <property type="match status" value="1"/>
</dbReference>
<evidence type="ECO:0000256" key="2">
    <source>
        <dbReference type="ARBA" id="ARBA00008639"/>
    </source>
</evidence>
<keyword evidence="4 10" id="KW-0456">Lyase</keyword>
<reference evidence="10 11" key="1">
    <citation type="submission" date="2018-07" db="EMBL/GenBank/DDBJ databases">
        <title>Motiliproteus coralliicola sp. nov., a bacterium isolated from Coral.</title>
        <authorList>
            <person name="Wang G."/>
        </authorList>
    </citation>
    <scope>NUCLEOTIDE SEQUENCE [LARGE SCALE GENOMIC DNA]</scope>
    <source>
        <strain evidence="10 11">C34</strain>
    </source>
</reference>
<proteinExistence type="inferred from homology"/>
<dbReference type="InterPro" id="IPR005966">
    <property type="entry name" value="D-Cys_desShydrase"/>
</dbReference>
<comment type="similarity">
    <text evidence="2">Belongs to the ACC deaminase/D-cysteine desulfhydrase family.</text>
</comment>
<dbReference type="GO" id="GO:0034011">
    <property type="term" value="F:L-cysteate sulfo-lyase activity"/>
    <property type="evidence" value="ECO:0007669"/>
    <property type="project" value="UniProtKB-EC"/>
</dbReference>
<dbReference type="NCBIfam" id="TIGR01275">
    <property type="entry name" value="ACC_deam_rel"/>
    <property type="match status" value="1"/>
</dbReference>
<feature type="modified residue" description="N6-(pyridoxal phosphate)lysine" evidence="8">
    <location>
        <position position="49"/>
    </location>
</feature>
<protein>
    <recommendedName>
        <fullName evidence="6">L-cysteate sulfo-lyase</fullName>
        <ecNumber evidence="5">4.4.1.25</ecNumber>
    </recommendedName>
</protein>
<feature type="domain" description="Tryptophan synthase beta chain-like PALP" evidence="9">
    <location>
        <begin position="14"/>
        <end position="318"/>
    </location>
</feature>
<keyword evidence="3 8" id="KW-0663">Pyridoxal phosphate</keyword>
<dbReference type="EC" id="4.4.1.25" evidence="5"/>
<dbReference type="PANTHER" id="PTHR43780:SF2">
    <property type="entry name" value="1-AMINOCYCLOPROPANE-1-CARBOXYLATE DEAMINASE-RELATED"/>
    <property type="match status" value="1"/>
</dbReference>
<evidence type="ECO:0000256" key="3">
    <source>
        <dbReference type="ARBA" id="ARBA00022898"/>
    </source>
</evidence>
<evidence type="ECO:0000313" key="10">
    <source>
        <dbReference type="EMBL" id="RDE22845.1"/>
    </source>
</evidence>
<evidence type="ECO:0000256" key="7">
    <source>
        <dbReference type="PIRSR" id="PIRSR006278-1"/>
    </source>
</evidence>